<accession>A0A7Z0MNG4</accession>
<dbReference type="InterPro" id="IPR049945">
    <property type="entry name" value="AAA_22"/>
</dbReference>
<dbReference type="PANTHER" id="PTHR35894:SF1">
    <property type="entry name" value="PHOSPHORIBULOKINASE _ URIDINE KINASE FAMILY"/>
    <property type="match status" value="1"/>
</dbReference>
<proteinExistence type="predicted"/>
<dbReference type="EMBL" id="JACCHS010000021">
    <property type="protein sequence ID" value="NYT46625.1"/>
    <property type="molecule type" value="Genomic_DNA"/>
</dbReference>
<dbReference type="Pfam" id="PF13401">
    <property type="entry name" value="AAA_22"/>
    <property type="match status" value="1"/>
</dbReference>
<evidence type="ECO:0000313" key="3">
    <source>
        <dbReference type="Proteomes" id="UP000537890"/>
    </source>
</evidence>
<reference evidence="2 3" key="1">
    <citation type="submission" date="2020-05" db="EMBL/GenBank/DDBJ databases">
        <title>Horizontal transmission and recombination maintain forever young bacterial symbiont genomes.</title>
        <authorList>
            <person name="Russell S.L."/>
            <person name="Pepper-Tunick E."/>
            <person name="Svedberg J."/>
            <person name="Byrne A."/>
            <person name="Ruelas Castillo J."/>
            <person name="Vollmers C."/>
            <person name="Beinart R.A."/>
            <person name="Corbett-Detig R."/>
        </authorList>
    </citation>
    <scope>NUCLEOTIDE SEQUENCE [LARGE SCALE GENOMIC DNA]</scope>
    <source>
        <strain evidence="2">4727-3</strain>
    </source>
</reference>
<dbReference type="Gene3D" id="3.40.50.300">
    <property type="entry name" value="P-loop containing nucleotide triphosphate hydrolases"/>
    <property type="match status" value="1"/>
</dbReference>
<comment type="caution">
    <text evidence="2">The sequence shown here is derived from an EMBL/GenBank/DDBJ whole genome shotgun (WGS) entry which is preliminary data.</text>
</comment>
<name>A0A7Z0MNG4_9GAMM</name>
<dbReference type="InterPro" id="IPR052026">
    <property type="entry name" value="ExeA_AAA_ATPase_DNA-bind"/>
</dbReference>
<dbReference type="InterPro" id="IPR027417">
    <property type="entry name" value="P-loop_NTPase"/>
</dbReference>
<dbReference type="AlphaFoldDB" id="A0A7Z0MNG4"/>
<sequence>MIPDPSFLYLSSKHKKSLTTLQYGLVSQAGFTVVTGEIGSGKTTLVRSLLDQLRADCEVGLITNTHSAFGDLLTWVLAAFKIESTASNKAERYQAFVDFITEKSENKKRVVLIADEAQNMDIQTLEELHLLSNINVDQSIMLQLVLVGQPELVEKLNRPELVQFSQRISIEYHLLPLSYKETEQYIHYRLKVAGSEDIIFHPSACAALHYYSGGIPRLINNLGDLALVFAFAADKKKINWKIIVDVISERTIGGIKRFEGKVCLTPNIMERAAEAKKLCRALIEETGGRYTKGFIKGNGPFYPTLLTTHD</sequence>
<organism evidence="2 3">
    <name type="scientific">Candidatus Methanofishera endochildressiae</name>
    <dbReference type="NCBI Taxonomy" id="2738884"/>
    <lineage>
        <taxon>Bacteria</taxon>
        <taxon>Pseudomonadati</taxon>
        <taxon>Pseudomonadota</taxon>
        <taxon>Gammaproteobacteria</taxon>
        <taxon>Candidatus Methanofishera</taxon>
    </lineage>
</organism>
<dbReference type="PANTHER" id="PTHR35894">
    <property type="entry name" value="GENERAL SECRETION PATHWAY PROTEIN A-RELATED"/>
    <property type="match status" value="1"/>
</dbReference>
<gene>
    <name evidence="2" type="ORF">H0A75_02055</name>
</gene>
<feature type="domain" description="ORC1/DEAH AAA+ ATPase" evidence="1">
    <location>
        <begin position="28"/>
        <end position="156"/>
    </location>
</feature>
<evidence type="ECO:0000259" key="1">
    <source>
        <dbReference type="Pfam" id="PF13401"/>
    </source>
</evidence>
<protein>
    <submittedName>
        <fullName evidence="2">AAA family ATPase</fullName>
    </submittedName>
</protein>
<dbReference type="SUPFAM" id="SSF52540">
    <property type="entry name" value="P-loop containing nucleoside triphosphate hydrolases"/>
    <property type="match status" value="1"/>
</dbReference>
<dbReference type="GO" id="GO:0016887">
    <property type="term" value="F:ATP hydrolysis activity"/>
    <property type="evidence" value="ECO:0007669"/>
    <property type="project" value="InterPro"/>
</dbReference>
<evidence type="ECO:0000313" key="2">
    <source>
        <dbReference type="EMBL" id="NYT46625.1"/>
    </source>
</evidence>
<dbReference type="Proteomes" id="UP000537890">
    <property type="component" value="Unassembled WGS sequence"/>
</dbReference>